<feature type="transmembrane region" description="Helical" evidence="1">
    <location>
        <begin position="107"/>
        <end position="131"/>
    </location>
</feature>
<dbReference type="RefSeq" id="WP_213983008.1">
    <property type="nucleotide sequence ID" value="NZ_JAFMNX010000001.1"/>
</dbReference>
<proteinExistence type="predicted"/>
<evidence type="ECO:0000313" key="2">
    <source>
        <dbReference type="EMBL" id="MBS9719350.1"/>
    </source>
</evidence>
<protein>
    <submittedName>
        <fullName evidence="2">Transporter</fullName>
    </submittedName>
</protein>
<feature type="transmembrane region" description="Helical" evidence="1">
    <location>
        <begin position="39"/>
        <end position="60"/>
    </location>
</feature>
<feature type="transmembrane region" description="Helical" evidence="1">
    <location>
        <begin position="72"/>
        <end position="95"/>
    </location>
</feature>
<comment type="caution">
    <text evidence="2">The sequence shown here is derived from an EMBL/GenBank/DDBJ whole genome shotgun (WGS) entry which is preliminary data.</text>
</comment>
<evidence type="ECO:0000256" key="1">
    <source>
        <dbReference type="SAM" id="Phobius"/>
    </source>
</evidence>
<keyword evidence="1" id="KW-0812">Transmembrane</keyword>
<dbReference type="Proteomes" id="UP001297272">
    <property type="component" value="Unassembled WGS sequence"/>
</dbReference>
<organism evidence="2 3">
    <name type="scientific">Tianweitania aestuarii</name>
    <dbReference type="NCBI Taxonomy" id="2814886"/>
    <lineage>
        <taxon>Bacteria</taxon>
        <taxon>Pseudomonadati</taxon>
        <taxon>Pseudomonadota</taxon>
        <taxon>Alphaproteobacteria</taxon>
        <taxon>Hyphomicrobiales</taxon>
        <taxon>Phyllobacteriaceae</taxon>
        <taxon>Tianweitania</taxon>
    </lineage>
</organism>
<name>A0ABS5RQN0_9HYPH</name>
<gene>
    <name evidence="2" type="ORF">JYU29_01460</name>
</gene>
<feature type="transmembrane region" description="Helical" evidence="1">
    <location>
        <begin position="138"/>
        <end position="157"/>
    </location>
</feature>
<reference evidence="2 3" key="1">
    <citation type="submission" date="2021-03" db="EMBL/GenBank/DDBJ databases">
        <title>Tianweitania aestuarii sp. nov., isolated from a tidal flat.</title>
        <authorList>
            <person name="Park S."/>
            <person name="Yoon J.-H."/>
        </authorList>
    </citation>
    <scope>NUCLEOTIDE SEQUENCE [LARGE SCALE GENOMIC DNA]</scope>
    <source>
        <strain evidence="2 3">BSSL-BM11</strain>
    </source>
</reference>
<feature type="transmembrane region" description="Helical" evidence="1">
    <location>
        <begin position="169"/>
        <end position="187"/>
    </location>
</feature>
<dbReference type="EMBL" id="JAFMNX010000001">
    <property type="protein sequence ID" value="MBS9719350.1"/>
    <property type="molecule type" value="Genomic_DNA"/>
</dbReference>
<accession>A0ABS5RQN0</accession>
<sequence>MLSGEAIQNSVAGAWSVMLGRKDALNRLDVSADGFWDSFWAIPLTLPPLLLAWVTSAAMLTEGGIDQSKLSIVLRLAFVDFANWLVPLIALALIARPIGISKRFAPYVVVSNWGTLIMMWLGLPIMLMSLFSPDSRSFADVLGFMLFLASLLFSWRITQASLNTEVGTTIAVFVGMTFLSILLVILLQPMLGLTIPA</sequence>
<keyword evidence="3" id="KW-1185">Reference proteome</keyword>
<keyword evidence="1" id="KW-0472">Membrane</keyword>
<keyword evidence="1" id="KW-1133">Transmembrane helix</keyword>
<evidence type="ECO:0000313" key="3">
    <source>
        <dbReference type="Proteomes" id="UP001297272"/>
    </source>
</evidence>